<keyword evidence="2" id="KW-1185">Reference proteome</keyword>
<accession>A0A1S8ARN3</accession>
<proteinExistence type="predicted"/>
<dbReference type="Proteomes" id="UP000189370">
    <property type="component" value="Unassembled WGS sequence"/>
</dbReference>
<protein>
    <submittedName>
        <fullName evidence="1">Uncharacterized protein</fullName>
    </submittedName>
</protein>
<name>A0A1S8ARN3_9EURY</name>
<dbReference type="Pfam" id="PF25924">
    <property type="entry name" value="MJECL33"/>
    <property type="match status" value="1"/>
</dbReference>
<evidence type="ECO:0000313" key="1">
    <source>
        <dbReference type="EMBL" id="OLZ39332.1"/>
    </source>
</evidence>
<dbReference type="InterPro" id="IPR058966">
    <property type="entry name" value="MJECL33-like"/>
</dbReference>
<reference evidence="2" key="1">
    <citation type="submission" date="2016-04" db="EMBL/GenBank/DDBJ databases">
        <authorList>
            <person name="Chen S.-C."/>
            <person name="Lai M.-C."/>
        </authorList>
    </citation>
    <scope>NUCLEOTIDE SEQUENCE [LARGE SCALE GENOMIC DNA]</scope>
    <source>
        <strain evidence="2">AB14</strain>
    </source>
</reference>
<dbReference type="EMBL" id="LWLN01000002">
    <property type="protein sequence ID" value="OLZ39332.1"/>
    <property type="molecule type" value="Genomic_DNA"/>
</dbReference>
<organism evidence="1 2">
    <name type="scientific">Natrinema saccharevitans</name>
    <dbReference type="NCBI Taxonomy" id="301967"/>
    <lineage>
        <taxon>Archaea</taxon>
        <taxon>Methanobacteriati</taxon>
        <taxon>Methanobacteriota</taxon>
        <taxon>Stenosarchaea group</taxon>
        <taxon>Halobacteria</taxon>
        <taxon>Halobacteriales</taxon>
        <taxon>Natrialbaceae</taxon>
        <taxon>Natrinema</taxon>
    </lineage>
</organism>
<sequence>MLSVFTARIQNTQSDLLEHTELEFGRNMLKTAIIESNISSEEFAENDAVEETIRISSDLWMVKTENTEDEGWLFVDFHDDRFWIIYSMGNSNFFNIAIDEILRSEGGGLDRLWIPAGQVEEIGKMGEYEGIKISFGADDVFPEEFIEDNLEFTDLNIDGSGQSSRHLFEILKSTDEIDDFLALSRIQIRREVDGEFVRERVTNEGTFTTRGGSDASLHIATVERIKDQYSNLLETIEDNHIIGAKEQDHGGRSQGSPIVIRFSKPVPDVEEFLSYVVNARDPFRLWGHTRQIGHESYKVDGVDAHNGDKIAIEMSSEWIRLYLYEGACGNTALRIFTNIQQYYDPAAELVIADA</sequence>
<comment type="caution">
    <text evidence="1">The sequence shown here is derived from an EMBL/GenBank/DDBJ whole genome shotgun (WGS) entry which is preliminary data.</text>
</comment>
<gene>
    <name evidence="1" type="ORF">A6E15_18250</name>
</gene>
<evidence type="ECO:0000313" key="2">
    <source>
        <dbReference type="Proteomes" id="UP000189370"/>
    </source>
</evidence>
<dbReference type="AlphaFoldDB" id="A0A1S8ARN3"/>